<organism evidence="1 2">
    <name type="scientific">Clytia hemisphaerica</name>
    <dbReference type="NCBI Taxonomy" id="252671"/>
    <lineage>
        <taxon>Eukaryota</taxon>
        <taxon>Metazoa</taxon>
        <taxon>Cnidaria</taxon>
        <taxon>Hydrozoa</taxon>
        <taxon>Hydroidolina</taxon>
        <taxon>Leptothecata</taxon>
        <taxon>Obeliida</taxon>
        <taxon>Clytiidae</taxon>
        <taxon>Clytia</taxon>
    </lineage>
</organism>
<protein>
    <submittedName>
        <fullName evidence="1">Uncharacterized protein</fullName>
    </submittedName>
</protein>
<sequence>MSNRLGPCPDSITKAFTEPDDDSYGDYKMRCLVRYRVGNEEWKIFWERSRKSEDDIKLERDYENWEEDDDLNYKSSDGISYILRRLDLVLTKLSEETAHTDADDNNEVWKNFQGSSFRSDRYSYEVEASVMHYHYDEGKIVSVKPDDYKTIICSNPGLLLLNGEDMLTFYNPVDVMALNDEEKKFEKQVNEAGKVARIVTLELNGRSFKYDYEFENYWDFRRESYNAPNRMEVELYFNKTVSFRPFLQFVKRHPNVMLHIKYANTSSTTGFDFYNNNPGYALFFTSFTSADWKVFNKYLAKLHQLKRNEWKAYVENVQKMLEGASLETPGDPFGLLEEIKEKEKEATKQDNN</sequence>
<dbReference type="GeneID" id="136809430"/>
<dbReference type="EnsemblMetazoa" id="CLYHEMT000890.2">
    <property type="protein sequence ID" value="CLYHEMP000890.2"/>
    <property type="gene ID" value="CLYHEMG000890"/>
</dbReference>
<evidence type="ECO:0000313" key="1">
    <source>
        <dbReference type="EnsemblMetazoa" id="CLYHEMP000890.2"/>
    </source>
</evidence>
<dbReference type="RefSeq" id="XP_066922064.1">
    <property type="nucleotide sequence ID" value="XM_067065963.1"/>
</dbReference>
<evidence type="ECO:0000313" key="2">
    <source>
        <dbReference type="Proteomes" id="UP000594262"/>
    </source>
</evidence>
<accession>A0A7M5UZL9</accession>
<dbReference type="AlphaFoldDB" id="A0A7M5UZL9"/>
<reference evidence="1" key="1">
    <citation type="submission" date="2021-01" db="UniProtKB">
        <authorList>
            <consortium name="EnsemblMetazoa"/>
        </authorList>
    </citation>
    <scope>IDENTIFICATION</scope>
</reference>
<name>A0A7M5UZL9_9CNID</name>
<proteinExistence type="predicted"/>
<dbReference type="EnsemblMetazoa" id="CLYHEMT000890.1">
    <property type="protein sequence ID" value="CLYHEMP000890.1"/>
    <property type="gene ID" value="CLYHEMG000890"/>
</dbReference>
<keyword evidence="2" id="KW-1185">Reference proteome</keyword>
<dbReference type="Proteomes" id="UP000594262">
    <property type="component" value="Unplaced"/>
</dbReference>